<evidence type="ECO:0000259" key="2">
    <source>
        <dbReference type="Pfam" id="PF13962"/>
    </source>
</evidence>
<dbReference type="EMBL" id="BPVZ01000004">
    <property type="protein sequence ID" value="GKU89910.1"/>
    <property type="molecule type" value="Genomic_DNA"/>
</dbReference>
<organism evidence="3 4">
    <name type="scientific">Rubroshorea leprosula</name>
    <dbReference type="NCBI Taxonomy" id="152421"/>
    <lineage>
        <taxon>Eukaryota</taxon>
        <taxon>Viridiplantae</taxon>
        <taxon>Streptophyta</taxon>
        <taxon>Embryophyta</taxon>
        <taxon>Tracheophyta</taxon>
        <taxon>Spermatophyta</taxon>
        <taxon>Magnoliopsida</taxon>
        <taxon>eudicotyledons</taxon>
        <taxon>Gunneridae</taxon>
        <taxon>Pentapetalae</taxon>
        <taxon>rosids</taxon>
        <taxon>malvids</taxon>
        <taxon>Malvales</taxon>
        <taxon>Dipterocarpaceae</taxon>
        <taxon>Rubroshorea</taxon>
    </lineage>
</organism>
<dbReference type="GO" id="GO:0016020">
    <property type="term" value="C:membrane"/>
    <property type="evidence" value="ECO:0007669"/>
    <property type="project" value="TreeGrafter"/>
</dbReference>
<keyword evidence="1" id="KW-0472">Membrane</keyword>
<dbReference type="PANTHER" id="PTHR24177:SF215">
    <property type="entry name" value="PGG DOMAIN-CONTAINING PROTEIN"/>
    <property type="match status" value="1"/>
</dbReference>
<dbReference type="SMART" id="SM00248">
    <property type="entry name" value="ANK"/>
    <property type="match status" value="6"/>
</dbReference>
<feature type="transmembrane region" description="Helical" evidence="1">
    <location>
        <begin position="610"/>
        <end position="631"/>
    </location>
</feature>
<name>A0AAV5HSZ4_9ROSI</name>
<keyword evidence="1" id="KW-0812">Transmembrane</keyword>
<dbReference type="Proteomes" id="UP001054252">
    <property type="component" value="Unassembled WGS sequence"/>
</dbReference>
<feature type="transmembrane region" description="Helical" evidence="1">
    <location>
        <begin position="531"/>
        <end position="556"/>
    </location>
</feature>
<gene>
    <name evidence="3" type="ORF">SLEP1_g3982</name>
</gene>
<dbReference type="AlphaFoldDB" id="A0AAV5HSZ4"/>
<evidence type="ECO:0000313" key="4">
    <source>
        <dbReference type="Proteomes" id="UP001054252"/>
    </source>
</evidence>
<evidence type="ECO:0000313" key="3">
    <source>
        <dbReference type="EMBL" id="GKU89910.1"/>
    </source>
</evidence>
<feature type="transmembrane region" description="Helical" evidence="1">
    <location>
        <begin position="576"/>
        <end position="598"/>
    </location>
</feature>
<accession>A0AAV5HSZ4</accession>
<evidence type="ECO:0000256" key="1">
    <source>
        <dbReference type="SAM" id="Phobius"/>
    </source>
</evidence>
<sequence>MTKEVDLVCIGSDLEKVEIMKEPYYVKALNNDWESIKTLYQTKRGALFHSVTPCGDTVFHIAAYMGSIELLQVLFEMVPASRKEEVMMMKDMHGNTLLHEAAISKKVAAAKFLIENAHGAQATMLLSHNDSGETPLYRAAALGNKATVEYLADKVENAEGNLQHNFARGCDNLSILHIAIMNEQFETANWLLEKDPELAMRNDSEKTCLHFLASMSTAFKSSSGRMSGFKEFIYRVIPGDLPSRDETNQHVPSQCCKAREDHQTMRGWKYIEDIGEKKSKHELASKLADKLVKLDSSSWCEHYHSEEYNTNICLLRDKETVGERESDEVSSQTGVKGTAFVSMSDIPFMIAASRGILEIVEMIHKEYPQALEHVTQNGQNILHVAILYRQHRIFEYVKEKCDAVKRRLVLGIDKNGDTILHKAAHTKYYREGTKSTVALNLQDELEWFKNVQKMVPASYTIHINKENYTAWELFKEQHKDQLKEAQEWVKNACQSCSAVAVLVATVVFAAAFTAPGGFNEFGRPIFEERPLYSFFTVMDVAGLASSLTSVVLFLSVLTSSLDLKDFEDDIPRNLSFGFLFLSFAILNTVLSFTAAIVLTIHLKKAWTTTLTYAAAFLPVGVYVIVQFGLYIEYFEIAVIGIFKFAKKFLPWI</sequence>
<reference evidence="3 4" key="1">
    <citation type="journal article" date="2021" name="Commun. Biol.">
        <title>The genome of Shorea leprosula (Dipterocarpaceae) highlights the ecological relevance of drought in aseasonal tropical rainforests.</title>
        <authorList>
            <person name="Ng K.K.S."/>
            <person name="Kobayashi M.J."/>
            <person name="Fawcett J.A."/>
            <person name="Hatakeyama M."/>
            <person name="Paape T."/>
            <person name="Ng C.H."/>
            <person name="Ang C.C."/>
            <person name="Tnah L.H."/>
            <person name="Lee C.T."/>
            <person name="Nishiyama T."/>
            <person name="Sese J."/>
            <person name="O'Brien M.J."/>
            <person name="Copetti D."/>
            <person name="Mohd Noor M.I."/>
            <person name="Ong R.C."/>
            <person name="Putra M."/>
            <person name="Sireger I.Z."/>
            <person name="Indrioko S."/>
            <person name="Kosugi Y."/>
            <person name="Izuno A."/>
            <person name="Isagi Y."/>
            <person name="Lee S.L."/>
            <person name="Shimizu K.K."/>
        </authorList>
    </citation>
    <scope>NUCLEOTIDE SEQUENCE [LARGE SCALE GENOMIC DNA]</scope>
    <source>
        <strain evidence="3">214</strain>
    </source>
</reference>
<dbReference type="Gene3D" id="1.25.40.20">
    <property type="entry name" value="Ankyrin repeat-containing domain"/>
    <property type="match status" value="2"/>
</dbReference>
<proteinExistence type="predicted"/>
<dbReference type="PANTHER" id="PTHR24177">
    <property type="entry name" value="CASKIN"/>
    <property type="match status" value="1"/>
</dbReference>
<keyword evidence="1" id="KW-1133">Transmembrane helix</keyword>
<feature type="transmembrane region" description="Helical" evidence="1">
    <location>
        <begin position="498"/>
        <end position="519"/>
    </location>
</feature>
<dbReference type="InterPro" id="IPR002110">
    <property type="entry name" value="Ankyrin_rpt"/>
</dbReference>
<protein>
    <recommendedName>
        <fullName evidence="2">PGG domain-containing protein</fullName>
    </recommendedName>
</protein>
<keyword evidence="4" id="KW-1185">Reference proteome</keyword>
<dbReference type="InterPro" id="IPR026961">
    <property type="entry name" value="PGG_dom"/>
</dbReference>
<dbReference type="Pfam" id="PF12796">
    <property type="entry name" value="Ank_2"/>
    <property type="match status" value="3"/>
</dbReference>
<dbReference type="SUPFAM" id="SSF48403">
    <property type="entry name" value="Ankyrin repeat"/>
    <property type="match status" value="2"/>
</dbReference>
<dbReference type="Pfam" id="PF13962">
    <property type="entry name" value="PGG"/>
    <property type="match status" value="1"/>
</dbReference>
<dbReference type="InterPro" id="IPR036770">
    <property type="entry name" value="Ankyrin_rpt-contain_sf"/>
</dbReference>
<feature type="domain" description="PGG" evidence="2">
    <location>
        <begin position="487"/>
        <end position="598"/>
    </location>
</feature>
<comment type="caution">
    <text evidence="3">The sequence shown here is derived from an EMBL/GenBank/DDBJ whole genome shotgun (WGS) entry which is preliminary data.</text>
</comment>